<gene>
    <name evidence="1" type="ORF">JZO69_09135</name>
</gene>
<dbReference type="RefSeq" id="WP_207112575.1">
    <property type="nucleotide sequence ID" value="NZ_JAFLWD010000020.1"/>
</dbReference>
<sequence>MKNIIRGGYRKVPVISNGLEIRKRSLEDFLLIHGTVEVGKNLFIVPYNELREELFWLQKFEKEVCSLQLITDPTIYYEWLNKKREPLLRKLWKLIAEGKKKRGKVNEENKSIST</sequence>
<dbReference type="EMBL" id="JAFLWD010000020">
    <property type="protein sequence ID" value="MBO0440523.1"/>
    <property type="molecule type" value="Genomic_DNA"/>
</dbReference>
<keyword evidence="2" id="KW-1185">Reference proteome</keyword>
<evidence type="ECO:0000313" key="2">
    <source>
        <dbReference type="Proteomes" id="UP000664632"/>
    </source>
</evidence>
<name>A0ABS3GZ30_9ENTE</name>
<proteinExistence type="predicted"/>
<protein>
    <submittedName>
        <fullName evidence="1">Uncharacterized protein</fullName>
    </submittedName>
</protein>
<evidence type="ECO:0000313" key="1">
    <source>
        <dbReference type="EMBL" id="MBO0440523.1"/>
    </source>
</evidence>
<dbReference type="Proteomes" id="UP000664632">
    <property type="component" value="Unassembled WGS sequence"/>
</dbReference>
<reference evidence="1 2" key="1">
    <citation type="submission" date="2021-03" db="EMBL/GenBank/DDBJ databases">
        <title>Enterococcal diversity collection.</title>
        <authorList>
            <person name="Gilmore M.S."/>
            <person name="Schwartzman J."/>
            <person name="Van Tyne D."/>
            <person name="Martin M."/>
            <person name="Earl A.M."/>
            <person name="Manson A.L."/>
            <person name="Straub T."/>
            <person name="Salamzade R."/>
            <person name="Saavedra J."/>
            <person name="Lebreton F."/>
            <person name="Prichula J."/>
            <person name="Schaufler K."/>
            <person name="Gaca A."/>
            <person name="Sgardioli B."/>
            <person name="Wagenaar J."/>
            <person name="Strong T."/>
        </authorList>
    </citation>
    <scope>NUCLEOTIDE SEQUENCE [LARGE SCALE GENOMIC DNA]</scope>
    <source>
        <strain evidence="1 2">DIV0869a</strain>
    </source>
</reference>
<organism evidence="1 2">
    <name type="scientific">Candidatus Enterococcus ikei</name>
    <dbReference type="NCBI Taxonomy" id="2815326"/>
    <lineage>
        <taxon>Bacteria</taxon>
        <taxon>Bacillati</taxon>
        <taxon>Bacillota</taxon>
        <taxon>Bacilli</taxon>
        <taxon>Lactobacillales</taxon>
        <taxon>Enterococcaceae</taxon>
        <taxon>Enterococcus</taxon>
    </lineage>
</organism>
<comment type="caution">
    <text evidence="1">The sequence shown here is derived from an EMBL/GenBank/DDBJ whole genome shotgun (WGS) entry which is preliminary data.</text>
</comment>
<accession>A0ABS3GZ30</accession>